<dbReference type="Gene3D" id="3.40.50.300">
    <property type="entry name" value="P-loop containing nucleotide triphosphate hydrolases"/>
    <property type="match status" value="1"/>
</dbReference>
<comment type="similarity">
    <text evidence="3">Belongs to the CoaE family.</text>
</comment>
<dbReference type="PROSITE" id="PS51219">
    <property type="entry name" value="DPCK"/>
    <property type="match status" value="1"/>
</dbReference>
<keyword evidence="3 5" id="KW-0808">Transferase</keyword>
<comment type="catalytic activity">
    <reaction evidence="3">
        <text>3'-dephospho-CoA + ATP = ADP + CoA + H(+)</text>
        <dbReference type="Rhea" id="RHEA:18245"/>
        <dbReference type="ChEBI" id="CHEBI:15378"/>
        <dbReference type="ChEBI" id="CHEBI:30616"/>
        <dbReference type="ChEBI" id="CHEBI:57287"/>
        <dbReference type="ChEBI" id="CHEBI:57328"/>
        <dbReference type="ChEBI" id="CHEBI:456216"/>
        <dbReference type="EC" id="2.7.1.24"/>
    </reaction>
</comment>
<comment type="function">
    <text evidence="3">Catalyzes the phosphorylation of the 3'-hydroxyl group of dephosphocoenzyme A to form coenzyme A.</text>
</comment>
<keyword evidence="6" id="KW-1185">Reference proteome</keyword>
<evidence type="ECO:0000313" key="5">
    <source>
        <dbReference type="EMBL" id="MEQ3363588.1"/>
    </source>
</evidence>
<organism evidence="5 6">
    <name type="scientific">Raoultibacter massiliensis</name>
    <dbReference type="NCBI Taxonomy" id="1852371"/>
    <lineage>
        <taxon>Bacteria</taxon>
        <taxon>Bacillati</taxon>
        <taxon>Actinomycetota</taxon>
        <taxon>Coriobacteriia</taxon>
        <taxon>Eggerthellales</taxon>
        <taxon>Eggerthellaceae</taxon>
        <taxon>Raoultibacter</taxon>
    </lineage>
</organism>
<dbReference type="InterPro" id="IPR027417">
    <property type="entry name" value="P-loop_NTPase"/>
</dbReference>
<keyword evidence="2 3" id="KW-0067">ATP-binding</keyword>
<dbReference type="Pfam" id="PF01121">
    <property type="entry name" value="CoaE"/>
    <property type="match status" value="1"/>
</dbReference>
<evidence type="ECO:0000313" key="6">
    <source>
        <dbReference type="Proteomes" id="UP001487305"/>
    </source>
</evidence>
<proteinExistence type="inferred from homology"/>
<keyword evidence="1 3" id="KW-0547">Nucleotide-binding</keyword>
<dbReference type="GO" id="GO:0004140">
    <property type="term" value="F:dephospho-CoA kinase activity"/>
    <property type="evidence" value="ECO:0007669"/>
    <property type="project" value="UniProtKB-EC"/>
</dbReference>
<feature type="binding site" evidence="3">
    <location>
        <begin position="11"/>
        <end position="16"/>
    </location>
    <ligand>
        <name>ATP</name>
        <dbReference type="ChEBI" id="CHEBI:30616"/>
    </ligand>
</feature>
<reference evidence="5 6" key="1">
    <citation type="submission" date="2024-04" db="EMBL/GenBank/DDBJ databases">
        <title>Human intestinal bacterial collection.</title>
        <authorList>
            <person name="Pauvert C."/>
            <person name="Hitch T.C.A."/>
            <person name="Clavel T."/>
        </authorList>
    </citation>
    <scope>NUCLEOTIDE SEQUENCE [LARGE SCALE GENOMIC DNA]</scope>
    <source>
        <strain evidence="5 6">CLA-KB-H42</strain>
    </source>
</reference>
<dbReference type="EMBL" id="JBBNOP010000010">
    <property type="protein sequence ID" value="MEQ3363588.1"/>
    <property type="molecule type" value="Genomic_DNA"/>
</dbReference>
<dbReference type="NCBIfam" id="TIGR00152">
    <property type="entry name" value="dephospho-CoA kinase"/>
    <property type="match status" value="1"/>
</dbReference>
<comment type="pathway">
    <text evidence="3">Cofactor biosynthesis; coenzyme A biosynthesis; CoA from (R)-pantothenate: step 5/5.</text>
</comment>
<gene>
    <name evidence="3 5" type="primary">coaE</name>
    <name evidence="5" type="ORF">AAA083_11450</name>
</gene>
<dbReference type="PANTHER" id="PTHR10695:SF46">
    <property type="entry name" value="BIFUNCTIONAL COENZYME A SYNTHASE-RELATED"/>
    <property type="match status" value="1"/>
</dbReference>
<dbReference type="InterPro" id="IPR001977">
    <property type="entry name" value="Depp_CoAkinase"/>
</dbReference>
<protein>
    <recommendedName>
        <fullName evidence="3 4">Dephospho-CoA kinase</fullName>
        <ecNumber evidence="3 4">2.7.1.24</ecNumber>
    </recommendedName>
    <alternativeName>
        <fullName evidence="3">Dephosphocoenzyme A kinase</fullName>
    </alternativeName>
</protein>
<dbReference type="PANTHER" id="PTHR10695">
    <property type="entry name" value="DEPHOSPHO-COA KINASE-RELATED"/>
    <property type="match status" value="1"/>
</dbReference>
<evidence type="ECO:0000256" key="4">
    <source>
        <dbReference type="NCBIfam" id="TIGR00152"/>
    </source>
</evidence>
<dbReference type="RefSeq" id="WP_349227735.1">
    <property type="nucleotide sequence ID" value="NZ_JBBNOP010000010.1"/>
</dbReference>
<dbReference type="CDD" id="cd02022">
    <property type="entry name" value="DPCK"/>
    <property type="match status" value="1"/>
</dbReference>
<accession>A0ABV1JFU5</accession>
<dbReference type="Proteomes" id="UP001487305">
    <property type="component" value="Unassembled WGS sequence"/>
</dbReference>
<comment type="subcellular location">
    <subcellularLocation>
        <location evidence="3">Cytoplasm</location>
    </subcellularLocation>
</comment>
<sequence>MKKVFIIGGMGAGKSMATQALAEQGLPSTDLDEVGHEVLTRDYVKADLVEAFGDGILDETGEVNRPALAAKAFVDEVHTSLLNSITMPRIEETFADRVDELEKSGSEAVVIEYSAFRNKDVSLAAKADCIIAVLAPLDVRIARAVAAGWDEDDVRRRIARQITDAERIDAADVVFHNDSTPDELKCQVVEWWNGFKGEN</sequence>
<evidence type="ECO:0000256" key="1">
    <source>
        <dbReference type="ARBA" id="ARBA00022741"/>
    </source>
</evidence>
<keyword evidence="3 5" id="KW-0418">Kinase</keyword>
<comment type="caution">
    <text evidence="5">The sequence shown here is derived from an EMBL/GenBank/DDBJ whole genome shotgun (WGS) entry which is preliminary data.</text>
</comment>
<dbReference type="HAMAP" id="MF_00376">
    <property type="entry name" value="Dephospho_CoA_kinase"/>
    <property type="match status" value="1"/>
</dbReference>
<keyword evidence="3" id="KW-0173">Coenzyme A biosynthesis</keyword>
<keyword evidence="3" id="KW-0963">Cytoplasm</keyword>
<dbReference type="SUPFAM" id="SSF52540">
    <property type="entry name" value="P-loop containing nucleoside triphosphate hydrolases"/>
    <property type="match status" value="1"/>
</dbReference>
<dbReference type="EC" id="2.7.1.24" evidence="3 4"/>
<name>A0ABV1JFU5_9ACTN</name>
<evidence type="ECO:0000256" key="2">
    <source>
        <dbReference type="ARBA" id="ARBA00022840"/>
    </source>
</evidence>
<evidence type="ECO:0000256" key="3">
    <source>
        <dbReference type="HAMAP-Rule" id="MF_00376"/>
    </source>
</evidence>